<name>A0A1I4VVT7_9HYPH</name>
<dbReference type="OrthoDB" id="9808748at2"/>
<evidence type="ECO:0000313" key="2">
    <source>
        <dbReference type="EMBL" id="PKR89247.1"/>
    </source>
</evidence>
<dbReference type="Proteomes" id="UP000233491">
    <property type="component" value="Unassembled WGS sequence"/>
</dbReference>
<reference evidence="2 3" key="1">
    <citation type="submission" date="2017-12" db="EMBL/GenBank/DDBJ databases">
        <title>Anaerobic carbon monoxide metabolism by Pleomorphomonas carboxyditropha sp. nov., a new mesophilic hydrogenogenic carboxidotroph.</title>
        <authorList>
            <person name="Esquivel-Elizondo S."/>
            <person name="Krajmalnik-Brown R."/>
        </authorList>
    </citation>
    <scope>NUCLEOTIDE SEQUENCE [LARGE SCALE GENOMIC DNA]</scope>
    <source>
        <strain evidence="2 3">R5-392</strain>
    </source>
</reference>
<evidence type="ECO:0000313" key="3">
    <source>
        <dbReference type="Proteomes" id="UP000233491"/>
    </source>
</evidence>
<dbReference type="EMBL" id="PJNW01000006">
    <property type="protein sequence ID" value="PKR89247.1"/>
    <property type="molecule type" value="Genomic_DNA"/>
</dbReference>
<feature type="transmembrane region" description="Helical" evidence="1">
    <location>
        <begin position="100"/>
        <end position="120"/>
    </location>
</feature>
<gene>
    <name evidence="2" type="ORF">CXZ10_10005</name>
</gene>
<protein>
    <recommendedName>
        <fullName evidence="4">Cytochrome-c oxidase</fullName>
    </recommendedName>
</protein>
<feature type="transmembrane region" description="Helical" evidence="1">
    <location>
        <begin position="7"/>
        <end position="28"/>
    </location>
</feature>
<keyword evidence="3" id="KW-1185">Reference proteome</keyword>
<keyword evidence="1" id="KW-0472">Membrane</keyword>
<feature type="transmembrane region" description="Helical" evidence="1">
    <location>
        <begin position="71"/>
        <end position="94"/>
    </location>
</feature>
<organism evidence="2 3">
    <name type="scientific">Pleomorphomonas diazotrophica</name>
    <dbReference type="NCBI Taxonomy" id="1166257"/>
    <lineage>
        <taxon>Bacteria</taxon>
        <taxon>Pseudomonadati</taxon>
        <taxon>Pseudomonadota</taxon>
        <taxon>Alphaproteobacteria</taxon>
        <taxon>Hyphomicrobiales</taxon>
        <taxon>Pleomorphomonadaceae</taxon>
        <taxon>Pleomorphomonas</taxon>
    </lineage>
</organism>
<evidence type="ECO:0008006" key="4">
    <source>
        <dbReference type="Google" id="ProtNLM"/>
    </source>
</evidence>
<sequence length="125" mass="12909">MTNPVSLLYFRTAAVLLIVGMLFGIYMSASGNHAAAGAHAHLNLIGFVVMSVYGIFFGLNPGKSTGRLPKILWALNTIAAVVMFPALALLLNGYAGLEPLVAAASFLALGGACLFAVLLFQPAAA</sequence>
<keyword evidence="1" id="KW-1133">Transmembrane helix</keyword>
<accession>A0A1I4VVT7</accession>
<proteinExistence type="predicted"/>
<evidence type="ECO:0000256" key="1">
    <source>
        <dbReference type="SAM" id="Phobius"/>
    </source>
</evidence>
<dbReference type="RefSeq" id="WP_101289025.1">
    <property type="nucleotide sequence ID" value="NZ_FOUQ01000013.1"/>
</dbReference>
<feature type="transmembrane region" description="Helical" evidence="1">
    <location>
        <begin position="40"/>
        <end position="59"/>
    </location>
</feature>
<keyword evidence="1" id="KW-0812">Transmembrane</keyword>
<dbReference type="AlphaFoldDB" id="A0A1I4VVT7"/>
<comment type="caution">
    <text evidence="2">The sequence shown here is derived from an EMBL/GenBank/DDBJ whole genome shotgun (WGS) entry which is preliminary data.</text>
</comment>